<dbReference type="EMBL" id="CP054614">
    <property type="protein sequence ID" value="QKS58176.1"/>
    <property type="molecule type" value="Genomic_DNA"/>
</dbReference>
<dbReference type="AlphaFoldDB" id="A0A2V4VYT9"/>
<organism evidence="1 3">
    <name type="scientific">Paenibacillus barcinonensis</name>
    <dbReference type="NCBI Taxonomy" id="198119"/>
    <lineage>
        <taxon>Bacteria</taxon>
        <taxon>Bacillati</taxon>
        <taxon>Bacillota</taxon>
        <taxon>Bacilli</taxon>
        <taxon>Bacillales</taxon>
        <taxon>Paenibacillaceae</taxon>
        <taxon>Paenibacillus</taxon>
    </lineage>
</organism>
<dbReference type="Proteomes" id="UP000247790">
    <property type="component" value="Unassembled WGS sequence"/>
</dbReference>
<sequence>MIRDMVPNRQSGYNCRHLTINTILNFFEYPYTSSIWKQCGLNYVRKNGDIIGELSPNYLDWTEEISWLSGLDLVQISNEDDLLFISTLQNILIEGYPIILIVDLFYMKNSIYYEQKHAYHYITLIEIINEECLILDDTYNFKGKISIHSLLKCVKSENFNIYNNGYYIVQNHIKNLDKEDLYEIIKLNVTHLKGNAQHTGIISVGIFNKELKSIDKSQYSYELYQDIYTSLSRISSSRFAYSNFLSGFNNLHDDVVGELAETYFELSQKWQVGANMILKGTVKNSEDYFQRMINKLDEISTMEQQCLSLSESFLDNV</sequence>
<evidence type="ECO:0000313" key="2">
    <source>
        <dbReference type="EMBL" id="QKS58176.1"/>
    </source>
</evidence>
<dbReference type="RefSeq" id="WP_146236194.1">
    <property type="nucleotide sequence ID" value="NZ_CP054614.1"/>
</dbReference>
<evidence type="ECO:0008006" key="5">
    <source>
        <dbReference type="Google" id="ProtNLM"/>
    </source>
</evidence>
<protein>
    <recommendedName>
        <fullName evidence="5">Butirosin biosynthesis protein H-like</fullName>
    </recommendedName>
</protein>
<evidence type="ECO:0000313" key="4">
    <source>
        <dbReference type="Proteomes" id="UP000509327"/>
    </source>
</evidence>
<reference evidence="2 4" key="2">
    <citation type="submission" date="2020-06" db="EMBL/GenBank/DDBJ databases">
        <title>Complete genome of Paenibacillus barcinonensis KACC11450.</title>
        <authorList>
            <person name="Kim M."/>
            <person name="Park Y.-J."/>
            <person name="Shin J.-H."/>
        </authorList>
    </citation>
    <scope>NUCLEOTIDE SEQUENCE [LARGE SCALE GENOMIC DNA]</scope>
    <source>
        <strain evidence="2 4">KACC11450</strain>
    </source>
</reference>
<evidence type="ECO:0000313" key="3">
    <source>
        <dbReference type="Proteomes" id="UP000247790"/>
    </source>
</evidence>
<dbReference type="OrthoDB" id="2525930at2"/>
<evidence type="ECO:0000313" key="1">
    <source>
        <dbReference type="EMBL" id="PYE47268.1"/>
    </source>
</evidence>
<accession>A0A2V4VYT9</accession>
<gene>
    <name evidence="1" type="ORF">DFQ00_1148</name>
    <name evidence="2" type="ORF">HUB98_19285</name>
</gene>
<dbReference type="Proteomes" id="UP000509327">
    <property type="component" value="Chromosome"/>
</dbReference>
<keyword evidence="4" id="KW-1185">Reference proteome</keyword>
<proteinExistence type="predicted"/>
<name>A0A2V4VYT9_PAEBA</name>
<dbReference type="EMBL" id="QJSW01000014">
    <property type="protein sequence ID" value="PYE47268.1"/>
    <property type="molecule type" value="Genomic_DNA"/>
</dbReference>
<reference evidence="1 3" key="1">
    <citation type="submission" date="2018-06" db="EMBL/GenBank/DDBJ databases">
        <title>Genomic Encyclopedia of Type Strains, Phase III (KMG-III): the genomes of soil and plant-associated and newly described type strains.</title>
        <authorList>
            <person name="Whitman W."/>
        </authorList>
    </citation>
    <scope>NUCLEOTIDE SEQUENCE [LARGE SCALE GENOMIC DNA]</scope>
    <source>
        <strain evidence="1 3">CECT 7022</strain>
    </source>
</reference>